<dbReference type="GeneID" id="92816699"/>
<evidence type="ECO:0000256" key="3">
    <source>
        <dbReference type="ARBA" id="ARBA00022840"/>
    </source>
</evidence>
<keyword evidence="6" id="KW-1185">Reference proteome</keyword>
<keyword evidence="2" id="KW-0547">Nucleotide-binding</keyword>
<dbReference type="InterPro" id="IPR027417">
    <property type="entry name" value="P-loop_NTPase"/>
</dbReference>
<dbReference type="SUPFAM" id="SSF52540">
    <property type="entry name" value="P-loop containing nucleoside triphosphate hydrolases"/>
    <property type="match status" value="1"/>
</dbReference>
<accession>G5H5R7</accession>
<dbReference type="PROSITE" id="PS00662">
    <property type="entry name" value="T2SP_E"/>
    <property type="match status" value="1"/>
</dbReference>
<evidence type="ECO:0000256" key="1">
    <source>
        <dbReference type="ARBA" id="ARBA00006611"/>
    </source>
</evidence>
<dbReference type="OrthoDB" id="9808272at2"/>
<dbReference type="AlphaFoldDB" id="G5H5R7"/>
<comment type="caution">
    <text evidence="5">The sequence shown here is derived from an EMBL/GenBank/DDBJ whole genome shotgun (WGS) entry which is preliminary data.</text>
</comment>
<sequence>MNLPERIPTEIVQLFTSAEAWSYLLVPYDRKGNTVVCAGERERDYESAKQEIEVLSGFAVKIEPVEPEELVRQLNRYYRKEATRAATAQSADLSRIGSGQGFLTELISKAFDEYASDIHFEPYEERCRIRLRIDGRLIEKYVLDRNNYASLVNQVKIMAGLDISERRLPQDGRILYHRGERKFDLRVSSLPTIYGEKVVLRLLTRHAELLELANLGFSPRQLADYTAAIARPHGMALITGPTGSGKSTTLYATLRRLNRESGNILTIEDPVEYTLEGVNQVQLKEEIGLTFGAALRTFLRQDPDIIMLGEIRDADTATMAIRSSLTGHLVFSTIHTNSAWGSVSRLRDMGVHPYLLSGTLILCAAQRLVRLLCPDCKKETELTGPEREQVYGVQEELPAARKVGCDTGGYTAEASASEDNADDCAGTFRQTHYRPVGCERCYYTGYRGRTAIYEVVPIDETLSEAIRESRPDIGPLLRERGITTLRDSALELFRAGLTSLEELLPLLRE</sequence>
<dbReference type="InterPro" id="IPR001482">
    <property type="entry name" value="T2SS/T4SS_dom"/>
</dbReference>
<evidence type="ECO:0000313" key="6">
    <source>
        <dbReference type="Proteomes" id="UP000006008"/>
    </source>
</evidence>
<dbReference type="GO" id="GO:0016887">
    <property type="term" value="F:ATP hydrolysis activity"/>
    <property type="evidence" value="ECO:0007669"/>
    <property type="project" value="TreeGrafter"/>
</dbReference>
<dbReference type="PATRIC" id="fig|742725.3.peg.316"/>
<dbReference type="Gene3D" id="3.30.450.90">
    <property type="match status" value="1"/>
</dbReference>
<feature type="domain" description="Bacterial type II secretion system protein E" evidence="4">
    <location>
        <begin position="299"/>
        <end position="313"/>
    </location>
</feature>
<dbReference type="Proteomes" id="UP000006008">
    <property type="component" value="Unassembled WGS sequence"/>
</dbReference>
<dbReference type="CDD" id="cd01129">
    <property type="entry name" value="PulE-GspE-like"/>
    <property type="match status" value="1"/>
</dbReference>
<comment type="similarity">
    <text evidence="1">Belongs to the GSP E family.</text>
</comment>
<reference evidence="5 6" key="1">
    <citation type="submission" date="2011-08" db="EMBL/GenBank/DDBJ databases">
        <title>The Genome Sequence of Alistipes indistinctus YIT 12060.</title>
        <authorList>
            <consortium name="The Broad Institute Genome Sequencing Platform"/>
            <person name="Earl A."/>
            <person name="Ward D."/>
            <person name="Feldgarden M."/>
            <person name="Gevers D."/>
            <person name="Morotomi M."/>
            <person name="Young S.K."/>
            <person name="Zeng Q."/>
            <person name="Gargeya S."/>
            <person name="Fitzgerald M."/>
            <person name="Haas B."/>
            <person name="Abouelleil A."/>
            <person name="Alvarado L."/>
            <person name="Arachchi H.M."/>
            <person name="Berlin A."/>
            <person name="Brown A."/>
            <person name="Chapman S.B."/>
            <person name="Chen Z."/>
            <person name="Dunbar C."/>
            <person name="Freedman E."/>
            <person name="Gearin G."/>
            <person name="Gellesch M."/>
            <person name="Goldberg J."/>
            <person name="Griggs A."/>
            <person name="Gujja S."/>
            <person name="Heiman D."/>
            <person name="Howarth C."/>
            <person name="Larson L."/>
            <person name="Lui A."/>
            <person name="MacDonald P.J.P."/>
            <person name="Montmayeur A."/>
            <person name="Murphy C."/>
            <person name="Neiman D."/>
            <person name="Pearson M."/>
            <person name="Priest M."/>
            <person name="Roberts A."/>
            <person name="Saif S."/>
            <person name="Shea T."/>
            <person name="Shenoy N."/>
            <person name="Sisk P."/>
            <person name="Stolte C."/>
            <person name="Sykes S."/>
            <person name="Wortman J."/>
            <person name="Nusbaum C."/>
            <person name="Birren B."/>
        </authorList>
    </citation>
    <scope>NUCLEOTIDE SEQUENCE [LARGE SCALE GENOMIC DNA]</scope>
    <source>
        <strain evidence="5 6">YIT 12060</strain>
    </source>
</reference>
<evidence type="ECO:0000259" key="4">
    <source>
        <dbReference type="PROSITE" id="PS00662"/>
    </source>
</evidence>
<organism evidence="5 6">
    <name type="scientific">Alistipes indistinctus YIT 12060</name>
    <dbReference type="NCBI Taxonomy" id="742725"/>
    <lineage>
        <taxon>Bacteria</taxon>
        <taxon>Pseudomonadati</taxon>
        <taxon>Bacteroidota</taxon>
        <taxon>Bacteroidia</taxon>
        <taxon>Bacteroidales</taxon>
        <taxon>Rikenellaceae</taxon>
        <taxon>Alistipes</taxon>
    </lineage>
</organism>
<dbReference type="PANTHER" id="PTHR30258:SF1">
    <property type="entry name" value="PROTEIN TRANSPORT PROTEIN HOFB HOMOLOG"/>
    <property type="match status" value="1"/>
</dbReference>
<dbReference type="Pfam" id="PF00437">
    <property type="entry name" value="T2SSE"/>
    <property type="match status" value="1"/>
</dbReference>
<protein>
    <recommendedName>
        <fullName evidence="4">Bacterial type II secretion system protein E domain-containing protein</fullName>
    </recommendedName>
</protein>
<dbReference type="GO" id="GO:0005886">
    <property type="term" value="C:plasma membrane"/>
    <property type="evidence" value="ECO:0007669"/>
    <property type="project" value="TreeGrafter"/>
</dbReference>
<dbReference type="eggNOG" id="COG2804">
    <property type="taxonomic scope" value="Bacteria"/>
</dbReference>
<gene>
    <name evidence="5" type="ORF">HMPREF9450_00277</name>
</gene>
<evidence type="ECO:0000313" key="5">
    <source>
        <dbReference type="EMBL" id="EHB93506.1"/>
    </source>
</evidence>
<keyword evidence="3" id="KW-0067">ATP-binding</keyword>
<dbReference type="RefSeq" id="WP_009133083.1">
    <property type="nucleotide sequence ID" value="NZ_CP102250.1"/>
</dbReference>
<dbReference type="PANTHER" id="PTHR30258">
    <property type="entry name" value="TYPE II SECRETION SYSTEM PROTEIN GSPE-RELATED"/>
    <property type="match status" value="1"/>
</dbReference>
<dbReference type="EMBL" id="ADLD01000003">
    <property type="protein sequence ID" value="EHB93506.1"/>
    <property type="molecule type" value="Genomic_DNA"/>
</dbReference>
<dbReference type="Gene3D" id="3.40.50.300">
    <property type="entry name" value="P-loop containing nucleotide triphosphate hydrolases"/>
    <property type="match status" value="1"/>
</dbReference>
<proteinExistence type="inferred from homology"/>
<dbReference type="GO" id="GO:0005524">
    <property type="term" value="F:ATP binding"/>
    <property type="evidence" value="ECO:0007669"/>
    <property type="project" value="UniProtKB-KW"/>
</dbReference>
<dbReference type="STRING" id="742725.HMPREF9450_00277"/>
<name>G5H5R7_9BACT</name>
<dbReference type="HOGENOM" id="CLU_013446_10_6_10"/>
<evidence type="ECO:0000256" key="2">
    <source>
        <dbReference type="ARBA" id="ARBA00022741"/>
    </source>
</evidence>
<dbReference type="InterPro" id="IPR003593">
    <property type="entry name" value="AAA+_ATPase"/>
</dbReference>
<dbReference type="SMART" id="SM00382">
    <property type="entry name" value="AAA"/>
    <property type="match status" value="1"/>
</dbReference>